<keyword evidence="2" id="KW-0812">Transmembrane</keyword>
<feature type="region of interest" description="Disordered" evidence="1">
    <location>
        <begin position="45"/>
        <end position="130"/>
    </location>
</feature>
<dbReference type="EMBL" id="JBHRWW010000002">
    <property type="protein sequence ID" value="MFC3687616.1"/>
    <property type="molecule type" value="Genomic_DNA"/>
</dbReference>
<protein>
    <submittedName>
        <fullName evidence="4">M15 family metallopeptidase</fullName>
        <ecNumber evidence="4">3.4.-.-</ecNumber>
    </submittedName>
</protein>
<evidence type="ECO:0000259" key="3">
    <source>
        <dbReference type="Pfam" id="PF13539"/>
    </source>
</evidence>
<sequence length="363" mass="37117">MSTFPGPSPAPRPPAPRRAPVVVAVASGLAVLVVVVLALVLSPGRPAPSAAPPATASSPAEDPWPPSPTWSADPTATDGARSPEPSPPSPPSEPGVPSEDGEPAVPSVPAPAGPGTVDDGAPDPSATPAPAWLGTRALAAAGAGPVAPQDTPAELLDRRILTPDLLPPPADGTFAPTVGPVPADVLARSTWQPGCPVAADDLRYLTVQHHGFDGRLHTGEVVVHEDGVDAVLAVFGAMHAEGFPLEEVRVIRADELDAAPTGDGNVTSAFVCRQSVGGGRWSRHAYGLALDVNPFHNPYDRGSGDDRVVLPELATAYTDRSRELPGMLTAGSAAVRAADEAGWGWGGRWSSAKDWMHLSDDGS</sequence>
<feature type="compositionally biased region" description="Pro residues" evidence="1">
    <location>
        <begin position="84"/>
        <end position="94"/>
    </location>
</feature>
<feature type="transmembrane region" description="Helical" evidence="2">
    <location>
        <begin position="21"/>
        <end position="41"/>
    </location>
</feature>
<gene>
    <name evidence="4" type="ORF">ACFOLH_04600</name>
</gene>
<comment type="caution">
    <text evidence="4">The sequence shown here is derived from an EMBL/GenBank/DDBJ whole genome shotgun (WGS) entry which is preliminary data.</text>
</comment>
<dbReference type="InterPro" id="IPR009045">
    <property type="entry name" value="Zn_M74/Hedgehog-like"/>
</dbReference>
<keyword evidence="5" id="KW-1185">Reference proteome</keyword>
<evidence type="ECO:0000256" key="2">
    <source>
        <dbReference type="SAM" id="Phobius"/>
    </source>
</evidence>
<dbReference type="Gene3D" id="3.30.1380.10">
    <property type="match status" value="1"/>
</dbReference>
<proteinExistence type="predicted"/>
<reference evidence="5" key="1">
    <citation type="journal article" date="2019" name="Int. J. Syst. Evol. Microbiol.">
        <title>The Global Catalogue of Microorganisms (GCM) 10K type strain sequencing project: providing services to taxonomists for standard genome sequencing and annotation.</title>
        <authorList>
            <consortium name="The Broad Institute Genomics Platform"/>
            <consortium name="The Broad Institute Genome Sequencing Center for Infectious Disease"/>
            <person name="Wu L."/>
            <person name="Ma J."/>
        </authorList>
    </citation>
    <scope>NUCLEOTIDE SEQUENCE [LARGE SCALE GENOMIC DNA]</scope>
    <source>
        <strain evidence="5">NCAIM B.02333</strain>
    </source>
</reference>
<keyword evidence="2" id="KW-1133">Transmembrane helix</keyword>
<dbReference type="Proteomes" id="UP001595685">
    <property type="component" value="Unassembled WGS sequence"/>
</dbReference>
<dbReference type="GO" id="GO:0016787">
    <property type="term" value="F:hydrolase activity"/>
    <property type="evidence" value="ECO:0007669"/>
    <property type="project" value="UniProtKB-KW"/>
</dbReference>
<dbReference type="SUPFAM" id="SSF55166">
    <property type="entry name" value="Hedgehog/DD-peptidase"/>
    <property type="match status" value="1"/>
</dbReference>
<name>A0ABV7WGD8_9MICO</name>
<organism evidence="4 5">
    <name type="scientific">Aquipuribacter hungaricus</name>
    <dbReference type="NCBI Taxonomy" id="545624"/>
    <lineage>
        <taxon>Bacteria</taxon>
        <taxon>Bacillati</taxon>
        <taxon>Actinomycetota</taxon>
        <taxon>Actinomycetes</taxon>
        <taxon>Micrococcales</taxon>
        <taxon>Intrasporangiaceae</taxon>
        <taxon>Aquipuribacter</taxon>
    </lineage>
</organism>
<evidence type="ECO:0000256" key="1">
    <source>
        <dbReference type="SAM" id="MobiDB-lite"/>
    </source>
</evidence>
<dbReference type="Pfam" id="PF13539">
    <property type="entry name" value="Peptidase_M15_4"/>
    <property type="match status" value="1"/>
</dbReference>
<dbReference type="InterPro" id="IPR039561">
    <property type="entry name" value="Peptidase_M15C"/>
</dbReference>
<feature type="compositionally biased region" description="Low complexity" evidence="1">
    <location>
        <begin position="95"/>
        <end position="105"/>
    </location>
</feature>
<keyword evidence="4" id="KW-0378">Hydrolase</keyword>
<keyword evidence="2" id="KW-0472">Membrane</keyword>
<evidence type="ECO:0000313" key="4">
    <source>
        <dbReference type="EMBL" id="MFC3687616.1"/>
    </source>
</evidence>
<dbReference type="RefSeq" id="WP_376983681.1">
    <property type="nucleotide sequence ID" value="NZ_JBHRWW010000002.1"/>
</dbReference>
<evidence type="ECO:0000313" key="5">
    <source>
        <dbReference type="Proteomes" id="UP001595685"/>
    </source>
</evidence>
<feature type="domain" description="Peptidase M15C" evidence="3">
    <location>
        <begin position="278"/>
        <end position="359"/>
    </location>
</feature>
<accession>A0ABV7WGD8</accession>
<dbReference type="EC" id="3.4.-.-" evidence="4"/>